<feature type="region of interest" description="Disordered" evidence="1">
    <location>
        <begin position="77"/>
        <end position="106"/>
    </location>
</feature>
<name>A0A3R1AS59_SALET</name>
<evidence type="ECO:0000313" key="2">
    <source>
        <dbReference type="EMBL" id="MML54684.1"/>
    </source>
</evidence>
<gene>
    <name evidence="2" type="ORF">D7N80_15450</name>
</gene>
<dbReference type="EMBL" id="RVVJ01000017">
    <property type="protein sequence ID" value="MML54684.1"/>
    <property type="molecule type" value="Genomic_DNA"/>
</dbReference>
<proteinExistence type="predicted"/>
<sequence>MVKKKFYSGSDVEMAKLALSELPDLTEERKSLHDFLGAIRDDILLLVRSKGYTIKDIRDTLKEAGFEVGEKALRETIREAESRKSGRRTGARQERKTPITESRDTD</sequence>
<protein>
    <submittedName>
        <fullName evidence="2">Molybdopterin-guanine dinucleotide biosynthesis protein MobC</fullName>
    </submittedName>
</protein>
<dbReference type="Proteomes" id="UP000885348">
    <property type="component" value="Unassembled WGS sequence"/>
</dbReference>
<comment type="caution">
    <text evidence="2">The sequence shown here is derived from an EMBL/GenBank/DDBJ whole genome shotgun (WGS) entry which is preliminary data.</text>
</comment>
<dbReference type="AlphaFoldDB" id="A0A3R1AS59"/>
<evidence type="ECO:0000256" key="1">
    <source>
        <dbReference type="SAM" id="MobiDB-lite"/>
    </source>
</evidence>
<feature type="compositionally biased region" description="Basic and acidic residues" evidence="1">
    <location>
        <begin position="91"/>
        <end position="106"/>
    </location>
</feature>
<reference evidence="2" key="1">
    <citation type="submission" date="2018-09" db="EMBL/GenBank/DDBJ databases">
        <authorList>
            <person name="Ashton P.M."/>
            <person name="Dallman T."/>
            <person name="Nair S."/>
            <person name="De Pinna E."/>
            <person name="Peters T."/>
            <person name="Grant K."/>
        </authorList>
    </citation>
    <scope>NUCLEOTIDE SEQUENCE [LARGE SCALE GENOMIC DNA]</scope>
    <source>
        <strain evidence="2">598938</strain>
    </source>
</reference>
<organism evidence="2">
    <name type="scientific">Salmonella enterica I</name>
    <dbReference type="NCBI Taxonomy" id="59201"/>
    <lineage>
        <taxon>Bacteria</taxon>
        <taxon>Pseudomonadati</taxon>
        <taxon>Pseudomonadota</taxon>
        <taxon>Gammaproteobacteria</taxon>
        <taxon>Enterobacterales</taxon>
        <taxon>Enterobacteriaceae</taxon>
        <taxon>Salmonella</taxon>
    </lineage>
</organism>
<accession>A0A3R1AS59</accession>